<gene>
    <name evidence="2" type="ORF">CINC_LOCUS8670</name>
</gene>
<protein>
    <submittedName>
        <fullName evidence="2">Uncharacterized protein</fullName>
    </submittedName>
</protein>
<accession>A0A9N8L618</accession>
<dbReference type="AlphaFoldDB" id="A0A9N8L618"/>
<evidence type="ECO:0000313" key="3">
    <source>
        <dbReference type="Proteomes" id="UP001154114"/>
    </source>
</evidence>
<evidence type="ECO:0000313" key="2">
    <source>
        <dbReference type="EMBL" id="CAD0206376.1"/>
    </source>
</evidence>
<organism evidence="2 3">
    <name type="scientific">Chrysodeixis includens</name>
    <name type="common">Soybean looper</name>
    <name type="synonym">Pseudoplusia includens</name>
    <dbReference type="NCBI Taxonomy" id="689277"/>
    <lineage>
        <taxon>Eukaryota</taxon>
        <taxon>Metazoa</taxon>
        <taxon>Ecdysozoa</taxon>
        <taxon>Arthropoda</taxon>
        <taxon>Hexapoda</taxon>
        <taxon>Insecta</taxon>
        <taxon>Pterygota</taxon>
        <taxon>Neoptera</taxon>
        <taxon>Endopterygota</taxon>
        <taxon>Lepidoptera</taxon>
        <taxon>Glossata</taxon>
        <taxon>Ditrysia</taxon>
        <taxon>Noctuoidea</taxon>
        <taxon>Noctuidae</taxon>
        <taxon>Plusiinae</taxon>
        <taxon>Chrysodeixis</taxon>
    </lineage>
</organism>
<keyword evidence="1" id="KW-0812">Transmembrane</keyword>
<name>A0A9N8L618_CHRIL</name>
<keyword evidence="1" id="KW-0472">Membrane</keyword>
<evidence type="ECO:0000256" key="1">
    <source>
        <dbReference type="SAM" id="Phobius"/>
    </source>
</evidence>
<sequence length="110" mass="12800">MPSYMKNHHFCHKVDACCEYAHQRPHVNVIHVTKDPCSSISCIKVSLKKEIFAFDCPPLHTHVGGCNITLLYLYFNGIVLYYLIYAYVFNQYPSFIHLFYSHVKTELGII</sequence>
<dbReference type="EMBL" id="LR824031">
    <property type="protein sequence ID" value="CAD0206376.1"/>
    <property type="molecule type" value="Genomic_DNA"/>
</dbReference>
<proteinExistence type="predicted"/>
<keyword evidence="1" id="KW-1133">Transmembrane helix</keyword>
<feature type="transmembrane region" description="Helical" evidence="1">
    <location>
        <begin position="70"/>
        <end position="89"/>
    </location>
</feature>
<reference evidence="2" key="1">
    <citation type="submission" date="2021-12" db="EMBL/GenBank/DDBJ databases">
        <authorList>
            <person name="King R."/>
        </authorList>
    </citation>
    <scope>NUCLEOTIDE SEQUENCE</scope>
</reference>
<dbReference type="Proteomes" id="UP001154114">
    <property type="component" value="Chromosome 28"/>
</dbReference>
<keyword evidence="3" id="KW-1185">Reference proteome</keyword>